<keyword evidence="2" id="KW-1185">Reference proteome</keyword>
<protein>
    <submittedName>
        <fullName evidence="1">Uncharacterized protein</fullName>
    </submittedName>
</protein>
<accession>A0A7H0H9B2</accession>
<evidence type="ECO:0000313" key="2">
    <source>
        <dbReference type="Proteomes" id="UP000516117"/>
    </source>
</evidence>
<evidence type="ECO:0000313" key="1">
    <source>
        <dbReference type="EMBL" id="QNP57128.1"/>
    </source>
</evidence>
<organism evidence="1 2">
    <name type="scientific">Tessaracoccus defluvii</name>
    <dbReference type="NCBI Taxonomy" id="1285901"/>
    <lineage>
        <taxon>Bacteria</taxon>
        <taxon>Bacillati</taxon>
        <taxon>Actinomycetota</taxon>
        <taxon>Actinomycetes</taxon>
        <taxon>Propionibacteriales</taxon>
        <taxon>Propionibacteriaceae</taxon>
        <taxon>Tessaracoccus</taxon>
    </lineage>
</organism>
<dbReference type="KEGG" id="tdf:H9L22_07535"/>
<dbReference type="Proteomes" id="UP000516117">
    <property type="component" value="Chromosome"/>
</dbReference>
<dbReference type="RefSeq" id="WP_187722231.1">
    <property type="nucleotide sequence ID" value="NZ_BAABBL010000012.1"/>
</dbReference>
<reference evidence="1 2" key="1">
    <citation type="submission" date="2020-08" db="EMBL/GenBank/DDBJ databases">
        <title>Genome sequence of Tessaracoccus defluvii JCM 17540T.</title>
        <authorList>
            <person name="Hyun D.-W."/>
            <person name="Bae J.-W."/>
        </authorList>
    </citation>
    <scope>NUCLEOTIDE SEQUENCE [LARGE SCALE GENOMIC DNA]</scope>
    <source>
        <strain evidence="1 2">JCM 17540</strain>
    </source>
</reference>
<dbReference type="AlphaFoldDB" id="A0A7H0H9B2"/>
<name>A0A7H0H9B2_9ACTN</name>
<dbReference type="EMBL" id="CP060789">
    <property type="protein sequence ID" value="QNP57128.1"/>
    <property type="molecule type" value="Genomic_DNA"/>
</dbReference>
<gene>
    <name evidence="1" type="ORF">H9L22_07535</name>
</gene>
<sequence length="74" mass="7573">MLVLSVTGGRPGATYECVLLGADESRTSGGSWTLADPGYGRTPSGAWLVPVDRTGVVGVELVTPEGKVWASAPL</sequence>
<proteinExistence type="predicted"/>